<evidence type="ECO:0000313" key="2">
    <source>
        <dbReference type="Proteomes" id="UP000028542"/>
    </source>
</evidence>
<organism evidence="1 2">
    <name type="scientific">Clostridium sulfidigenes</name>
    <dbReference type="NCBI Taxonomy" id="318464"/>
    <lineage>
        <taxon>Bacteria</taxon>
        <taxon>Bacillati</taxon>
        <taxon>Bacillota</taxon>
        <taxon>Clostridia</taxon>
        <taxon>Eubacteriales</taxon>
        <taxon>Clostridiaceae</taxon>
        <taxon>Clostridium</taxon>
    </lineage>
</organism>
<comment type="caution">
    <text evidence="1">The sequence shown here is derived from an EMBL/GenBank/DDBJ whole genome shotgun (WGS) entry which is preliminary data.</text>
</comment>
<protein>
    <submittedName>
        <fullName evidence="1">Uncharacterized protein</fullName>
    </submittedName>
</protein>
<name>A0A084J9E1_9CLOT</name>
<accession>A0A084J9E1</accession>
<dbReference type="STRING" id="318464.IO99_13860"/>
<evidence type="ECO:0000313" key="1">
    <source>
        <dbReference type="EMBL" id="KEZ85575.1"/>
    </source>
</evidence>
<dbReference type="EMBL" id="JPMD01000033">
    <property type="protein sequence ID" value="KEZ85575.1"/>
    <property type="molecule type" value="Genomic_DNA"/>
</dbReference>
<reference evidence="1 2" key="1">
    <citation type="submission" date="2014-07" db="EMBL/GenBank/DDBJ databases">
        <title>Draft genome of Clostridium sulfidigenes 113A isolated from sediments associated with methane hydrate from Krishna Godavari basin.</title>
        <authorList>
            <person name="Honkalas V.S."/>
            <person name="Dabir A.P."/>
            <person name="Arora P."/>
            <person name="Dhakephalkar P.K."/>
        </authorList>
    </citation>
    <scope>NUCLEOTIDE SEQUENCE [LARGE SCALE GENOMIC DNA]</scope>
    <source>
        <strain evidence="1 2">113A</strain>
    </source>
</reference>
<sequence>MYSYPSQQKLFHSCENSISKLSIPNSNYGIFKSNSFTRIDLAFFPENATEILISFKVAISTIKPNNEAGLRKKFKYYKKIFALTF</sequence>
<dbReference type="AlphaFoldDB" id="A0A084J9E1"/>
<keyword evidence="2" id="KW-1185">Reference proteome</keyword>
<proteinExistence type="predicted"/>
<gene>
    <name evidence="1" type="ORF">IO99_13860</name>
</gene>
<dbReference type="Proteomes" id="UP000028542">
    <property type="component" value="Unassembled WGS sequence"/>
</dbReference>